<protein>
    <submittedName>
        <fullName evidence="1">4883_t:CDS:1</fullName>
    </submittedName>
</protein>
<comment type="caution">
    <text evidence="1">The sequence shown here is derived from an EMBL/GenBank/DDBJ whole genome shotgun (WGS) entry which is preliminary data.</text>
</comment>
<gene>
    <name evidence="1" type="ORF">ACOLOM_LOCUS9361</name>
</gene>
<reference evidence="1" key="1">
    <citation type="submission" date="2021-06" db="EMBL/GenBank/DDBJ databases">
        <authorList>
            <person name="Kallberg Y."/>
            <person name="Tangrot J."/>
            <person name="Rosling A."/>
        </authorList>
    </citation>
    <scope>NUCLEOTIDE SEQUENCE</scope>
    <source>
        <strain evidence="1">CL356</strain>
    </source>
</reference>
<feature type="non-terminal residue" evidence="1">
    <location>
        <position position="50"/>
    </location>
</feature>
<accession>A0ACA9P0X5</accession>
<name>A0ACA9P0X5_9GLOM</name>
<dbReference type="EMBL" id="CAJVPT010026930">
    <property type="protein sequence ID" value="CAG8681501.1"/>
    <property type="molecule type" value="Genomic_DNA"/>
</dbReference>
<evidence type="ECO:0000313" key="2">
    <source>
        <dbReference type="Proteomes" id="UP000789525"/>
    </source>
</evidence>
<proteinExistence type="predicted"/>
<evidence type="ECO:0000313" key="1">
    <source>
        <dbReference type="EMBL" id="CAG8681501.1"/>
    </source>
</evidence>
<keyword evidence="2" id="KW-1185">Reference proteome</keyword>
<dbReference type="Proteomes" id="UP000789525">
    <property type="component" value="Unassembled WGS sequence"/>
</dbReference>
<sequence>MLGPRLTTSMIRDDVNEDMENLMDKPSKFLEEQPFKKAINLIVDSPYLVK</sequence>
<organism evidence="1 2">
    <name type="scientific">Acaulospora colombiana</name>
    <dbReference type="NCBI Taxonomy" id="27376"/>
    <lineage>
        <taxon>Eukaryota</taxon>
        <taxon>Fungi</taxon>
        <taxon>Fungi incertae sedis</taxon>
        <taxon>Mucoromycota</taxon>
        <taxon>Glomeromycotina</taxon>
        <taxon>Glomeromycetes</taxon>
        <taxon>Diversisporales</taxon>
        <taxon>Acaulosporaceae</taxon>
        <taxon>Acaulospora</taxon>
    </lineage>
</organism>